<dbReference type="SUPFAM" id="SSF50475">
    <property type="entry name" value="FMN-binding split barrel"/>
    <property type="match status" value="1"/>
</dbReference>
<evidence type="ECO:0000256" key="3">
    <source>
        <dbReference type="ARBA" id="ARBA00022643"/>
    </source>
</evidence>
<sequence length="191" mass="22310">MNPLLLFEKWLSEEKEQNNLKLPAACCLSTIGLDGYPNSRFVSLKEIKNQSFVLTGPLDSRKGREIKNHSKAALSFWWTCTERQIRIQGDVSEIPKPDAEIYFKQRNRDSKIVSTIFEQGREIQDIPYMQKLFEEKKAALGNKDVGQPKNWGGIYIKPIRIEFMEFKTSRLHERRLFEQTSNGWKMTILQP</sequence>
<keyword evidence="2" id="KW-0285">Flavoprotein</keyword>
<evidence type="ECO:0000256" key="1">
    <source>
        <dbReference type="ARBA" id="ARBA00007301"/>
    </source>
</evidence>
<feature type="binding site" evidence="5">
    <location>
        <position position="84"/>
    </location>
    <ligand>
        <name>FMN</name>
        <dbReference type="ChEBI" id="CHEBI:58210"/>
    </ligand>
</feature>
<dbReference type="EMBL" id="AP027268">
    <property type="protein sequence ID" value="BDW93954.1"/>
    <property type="molecule type" value="Genomic_DNA"/>
</dbReference>
<comment type="cofactor">
    <cofactor evidence="5">
        <name>FMN</name>
        <dbReference type="ChEBI" id="CHEBI:58210"/>
    </cofactor>
    <text evidence="5">Binds 1 FMN per subunit.</text>
</comment>
<dbReference type="InterPro" id="IPR000659">
    <property type="entry name" value="Pyridox_Oxase"/>
</dbReference>
<feature type="binding site" evidence="5">
    <location>
        <position position="174"/>
    </location>
    <ligand>
        <name>FMN</name>
        <dbReference type="ChEBI" id="CHEBI:58210"/>
    </ligand>
</feature>
<dbReference type="PIRSF" id="PIRSF000190">
    <property type="entry name" value="Pyd_amn-ph_oxd"/>
    <property type="match status" value="1"/>
</dbReference>
<dbReference type="Pfam" id="PF01243">
    <property type="entry name" value="PNPOx_N"/>
    <property type="match status" value="1"/>
</dbReference>
<dbReference type="InterPro" id="IPR019576">
    <property type="entry name" value="Pyridoxamine_oxidase_dimer_C"/>
</dbReference>
<feature type="domain" description="Pyridoxine 5'-phosphate oxidase dimerisation C-terminal" evidence="7">
    <location>
        <begin position="151"/>
        <end position="191"/>
    </location>
</feature>
<feature type="binding site" evidence="5">
    <location>
        <position position="62"/>
    </location>
    <ligand>
        <name>FMN</name>
        <dbReference type="ChEBI" id="CHEBI:58210"/>
    </ligand>
</feature>
<evidence type="ECO:0000256" key="2">
    <source>
        <dbReference type="ARBA" id="ARBA00022630"/>
    </source>
</evidence>
<comment type="similarity">
    <text evidence="1">Belongs to the pyridoxamine 5'-phosphate oxidase family.</text>
</comment>
<feature type="binding site" evidence="5">
    <location>
        <begin position="40"/>
        <end position="45"/>
    </location>
    <ligand>
        <name>FMN</name>
        <dbReference type="ChEBI" id="CHEBI:58210"/>
    </ligand>
</feature>
<protein>
    <submittedName>
        <fullName evidence="8">Pyridoxine/pyridoxamine 5'-phosphate oxidase</fullName>
    </submittedName>
</protein>
<organism evidence="8 9">
    <name type="scientific">Flagellimonas marinaquae</name>
    <dbReference type="NCBI Taxonomy" id="254955"/>
    <lineage>
        <taxon>Bacteria</taxon>
        <taxon>Pseudomonadati</taxon>
        <taxon>Bacteroidota</taxon>
        <taxon>Flavobacteriia</taxon>
        <taxon>Flavobacteriales</taxon>
        <taxon>Flavobacteriaceae</taxon>
        <taxon>Flagellimonas</taxon>
    </lineage>
</organism>
<reference evidence="8 9" key="1">
    <citation type="submission" date="2023-01" db="EMBL/GenBank/DDBJ databases">
        <title>Complete genome sequence of Muricauda aquimarina strain IFOP_LL357.</title>
        <authorList>
            <person name="Gajardo G."/>
            <person name="Ueki S."/>
            <person name="Maruyama F."/>
        </authorList>
    </citation>
    <scope>NUCLEOTIDE SEQUENCE [LARGE SCALE GENOMIC DNA]</scope>
    <source>
        <strain evidence="8 9">IFOP_LL357</strain>
    </source>
</reference>
<gene>
    <name evidence="8" type="primary">pdxH_2</name>
    <name evidence="8" type="ORF">MACH07_27860</name>
</gene>
<dbReference type="AlphaFoldDB" id="A0AA48HBQ9"/>
<evidence type="ECO:0000259" key="7">
    <source>
        <dbReference type="Pfam" id="PF10590"/>
    </source>
</evidence>
<evidence type="ECO:0000256" key="5">
    <source>
        <dbReference type="PIRSR" id="PIRSR000190-2"/>
    </source>
</evidence>
<dbReference type="Gene3D" id="2.30.110.10">
    <property type="entry name" value="Electron Transport, Fmn-binding Protein, Chain A"/>
    <property type="match status" value="1"/>
</dbReference>
<proteinExistence type="inferred from homology"/>
<accession>A0AA48HBQ9</accession>
<dbReference type="InterPro" id="IPR011576">
    <property type="entry name" value="Pyridox_Oxase_N"/>
</dbReference>
<dbReference type="GO" id="GO:0004733">
    <property type="term" value="F:pyridoxamine phosphate oxidase activity"/>
    <property type="evidence" value="ECO:0007669"/>
    <property type="project" value="InterPro"/>
</dbReference>
<keyword evidence="9" id="KW-1185">Reference proteome</keyword>
<dbReference type="RefSeq" id="WP_338194920.1">
    <property type="nucleotide sequence ID" value="NZ_AP027268.1"/>
</dbReference>
<evidence type="ECO:0000313" key="8">
    <source>
        <dbReference type="EMBL" id="BDW93954.1"/>
    </source>
</evidence>
<dbReference type="Pfam" id="PF10590">
    <property type="entry name" value="PNP_phzG_C"/>
    <property type="match status" value="1"/>
</dbReference>
<evidence type="ECO:0000259" key="6">
    <source>
        <dbReference type="Pfam" id="PF01243"/>
    </source>
</evidence>
<feature type="domain" description="Pyridoxamine 5'-phosphate oxidase N-terminal" evidence="6">
    <location>
        <begin position="15"/>
        <end position="125"/>
    </location>
</feature>
<dbReference type="Proteomes" id="UP001330184">
    <property type="component" value="Chromosome"/>
</dbReference>
<dbReference type="GO" id="GO:0008615">
    <property type="term" value="P:pyridoxine biosynthetic process"/>
    <property type="evidence" value="ECO:0007669"/>
    <property type="project" value="InterPro"/>
</dbReference>
<feature type="binding site" evidence="5">
    <location>
        <position position="61"/>
    </location>
    <ligand>
        <name>FMN</name>
        <dbReference type="ChEBI" id="CHEBI:58210"/>
    </ligand>
</feature>
<keyword evidence="4" id="KW-0560">Oxidoreductase</keyword>
<dbReference type="NCBIfam" id="NF004231">
    <property type="entry name" value="PRK05679.1"/>
    <property type="match status" value="1"/>
</dbReference>
<name>A0AA48HBQ9_9FLAO</name>
<dbReference type="GO" id="GO:0010181">
    <property type="term" value="F:FMN binding"/>
    <property type="evidence" value="ECO:0007669"/>
    <property type="project" value="InterPro"/>
</dbReference>
<dbReference type="PANTHER" id="PTHR10851:SF0">
    <property type="entry name" value="PYRIDOXINE-5'-PHOSPHATE OXIDASE"/>
    <property type="match status" value="1"/>
</dbReference>
<evidence type="ECO:0000256" key="4">
    <source>
        <dbReference type="ARBA" id="ARBA00023002"/>
    </source>
</evidence>
<keyword evidence="3 5" id="KW-0288">FMN</keyword>
<dbReference type="PANTHER" id="PTHR10851">
    <property type="entry name" value="PYRIDOXINE-5-PHOSPHATE OXIDASE"/>
    <property type="match status" value="1"/>
</dbReference>
<dbReference type="InterPro" id="IPR012349">
    <property type="entry name" value="Split_barrel_FMN-bd"/>
</dbReference>
<evidence type="ECO:0000313" key="9">
    <source>
        <dbReference type="Proteomes" id="UP001330184"/>
    </source>
</evidence>